<evidence type="ECO:0000256" key="4">
    <source>
        <dbReference type="ARBA" id="ARBA00022679"/>
    </source>
</evidence>
<dbReference type="FunFam" id="3.40.1160.10:FF:000004">
    <property type="entry name" value="Acetylglutamate kinase"/>
    <property type="match status" value="1"/>
</dbReference>
<comment type="subcellular location">
    <subcellularLocation>
        <location evidence="9">Cytoplasm</location>
    </subcellularLocation>
</comment>
<evidence type="ECO:0000256" key="2">
    <source>
        <dbReference type="ARBA" id="ARBA00022571"/>
    </source>
</evidence>
<evidence type="ECO:0000256" key="8">
    <source>
        <dbReference type="ARBA" id="ARBA00048141"/>
    </source>
</evidence>
<dbReference type="PANTHER" id="PTHR23342:SF0">
    <property type="entry name" value="N-ACETYLGLUTAMATE SYNTHASE, MITOCHONDRIAL"/>
    <property type="match status" value="1"/>
</dbReference>
<evidence type="ECO:0000313" key="11">
    <source>
        <dbReference type="EMBL" id="ETR70981.1"/>
    </source>
</evidence>
<feature type="binding site" evidence="9">
    <location>
        <position position="193"/>
    </location>
    <ligand>
        <name>substrate</name>
    </ligand>
</feature>
<comment type="caution">
    <text evidence="11">The sequence shown here is derived from an EMBL/GenBank/DDBJ whole genome shotgun (WGS) entry which is preliminary data.</text>
</comment>
<dbReference type="InterPro" id="IPR004662">
    <property type="entry name" value="AcgluKinase_fam"/>
</dbReference>
<keyword evidence="9" id="KW-0963">Cytoplasm</keyword>
<dbReference type="AlphaFoldDB" id="A0A1V1P800"/>
<evidence type="ECO:0000256" key="6">
    <source>
        <dbReference type="ARBA" id="ARBA00022777"/>
    </source>
</evidence>
<evidence type="ECO:0000256" key="1">
    <source>
        <dbReference type="ARBA" id="ARBA00004828"/>
    </source>
</evidence>
<dbReference type="GO" id="GO:0003991">
    <property type="term" value="F:acetylglutamate kinase activity"/>
    <property type="evidence" value="ECO:0007669"/>
    <property type="project" value="UniProtKB-UniRule"/>
</dbReference>
<feature type="site" description="Transition state stabilizer" evidence="9">
    <location>
        <position position="253"/>
    </location>
</feature>
<keyword evidence="4 9" id="KW-0808">Transferase</keyword>
<sequence>MDTQSTPNIADILIESLPYIQLFYGSTIVIKYGGHAMVDDQLKKDFATDIVLLKYIGINPVIVHGGGPQINKVLDQMGITPTFVRGMRVTDKTTMNVVEMVLGGRVNKSIVNQINQQKGKAVGLTGKDGGLLIAKKMQIYHQTDDNKPPEIIDPGMVGEVIKVHPEIIHTLTREDFIPVIAPVGVGREGETYNINADLVAGKIAQALNANRLILMTDVDGVRNASNELLTTIYSQDVPEMIANKIISGGMIPKIECAVAAIENSVNKAHIINGKVRHAVLLELFTNQGIGTEVKQQK</sequence>
<keyword evidence="7 9" id="KW-0067">ATP-binding</keyword>
<dbReference type="PANTHER" id="PTHR23342">
    <property type="entry name" value="N-ACETYLGLUTAMATE SYNTHASE"/>
    <property type="match status" value="1"/>
</dbReference>
<keyword evidence="2 9" id="KW-0055">Arginine biosynthesis</keyword>
<comment type="function">
    <text evidence="9">Catalyzes the ATP-dependent phosphorylation of N-acetyl-L-glutamate.</text>
</comment>
<dbReference type="Gene3D" id="3.40.1160.10">
    <property type="entry name" value="Acetylglutamate kinase-like"/>
    <property type="match status" value="1"/>
</dbReference>
<dbReference type="PIRSF" id="PIRSF000728">
    <property type="entry name" value="NAGK"/>
    <property type="match status" value="1"/>
</dbReference>
<comment type="pathway">
    <text evidence="1 9">Amino-acid biosynthesis; L-arginine biosynthesis; N(2)-acetyl-L-ornithine from L-glutamate: step 2/4.</text>
</comment>
<accession>A0A1V1P800</accession>
<gene>
    <name evidence="9 11" type="primary">argB</name>
    <name evidence="11" type="ORF">OMM_02831</name>
</gene>
<dbReference type="InterPro" id="IPR001048">
    <property type="entry name" value="Asp/Glu/Uridylate_kinase"/>
</dbReference>
<evidence type="ECO:0000256" key="7">
    <source>
        <dbReference type="ARBA" id="ARBA00022840"/>
    </source>
</evidence>
<feature type="domain" description="Aspartate/glutamate/uridylate kinase" evidence="10">
    <location>
        <begin position="27"/>
        <end position="272"/>
    </location>
</feature>
<reference evidence="12" key="1">
    <citation type="submission" date="2012-11" db="EMBL/GenBank/DDBJ databases">
        <authorList>
            <person name="Lucero-Rivera Y.E."/>
            <person name="Tovar-Ramirez D."/>
        </authorList>
    </citation>
    <scope>NUCLEOTIDE SEQUENCE [LARGE SCALE GENOMIC DNA]</scope>
    <source>
        <strain evidence="12">Araruama</strain>
    </source>
</reference>
<organism evidence="11 12">
    <name type="scientific">Candidatus Magnetoglobus multicellularis str. Araruama</name>
    <dbReference type="NCBI Taxonomy" id="890399"/>
    <lineage>
        <taxon>Bacteria</taxon>
        <taxon>Pseudomonadati</taxon>
        <taxon>Thermodesulfobacteriota</taxon>
        <taxon>Desulfobacteria</taxon>
        <taxon>Desulfobacterales</taxon>
        <taxon>Desulfobacteraceae</taxon>
        <taxon>Candidatus Magnetoglobus</taxon>
    </lineage>
</organism>
<proteinExistence type="inferred from homology"/>
<dbReference type="SUPFAM" id="SSF53633">
    <property type="entry name" value="Carbamate kinase-like"/>
    <property type="match status" value="1"/>
</dbReference>
<evidence type="ECO:0000256" key="9">
    <source>
        <dbReference type="HAMAP-Rule" id="MF_00082"/>
    </source>
</evidence>
<dbReference type="Pfam" id="PF00696">
    <property type="entry name" value="AA_kinase"/>
    <property type="match status" value="1"/>
</dbReference>
<evidence type="ECO:0000256" key="5">
    <source>
        <dbReference type="ARBA" id="ARBA00022741"/>
    </source>
</evidence>
<dbReference type="UniPathway" id="UPA00068">
    <property type="reaction ID" value="UER00107"/>
</dbReference>
<dbReference type="Proteomes" id="UP000189670">
    <property type="component" value="Unassembled WGS sequence"/>
</dbReference>
<feature type="site" description="Transition state stabilizer" evidence="9">
    <location>
        <position position="31"/>
    </location>
</feature>
<dbReference type="InterPro" id="IPR037528">
    <property type="entry name" value="ArgB"/>
</dbReference>
<dbReference type="InterPro" id="IPR041727">
    <property type="entry name" value="NAGK-C"/>
</dbReference>
<feature type="binding site" evidence="9">
    <location>
        <begin position="66"/>
        <end position="67"/>
    </location>
    <ligand>
        <name>substrate</name>
    </ligand>
</feature>
<dbReference type="HAMAP" id="MF_00082">
    <property type="entry name" value="ArgB"/>
    <property type="match status" value="1"/>
</dbReference>
<dbReference type="EMBL" id="ATBP01000338">
    <property type="protein sequence ID" value="ETR70981.1"/>
    <property type="molecule type" value="Genomic_DNA"/>
</dbReference>
<feature type="binding site" evidence="9">
    <location>
        <position position="88"/>
    </location>
    <ligand>
        <name>substrate</name>
    </ligand>
</feature>
<comment type="similarity">
    <text evidence="9">Belongs to the acetylglutamate kinase family. ArgB subfamily.</text>
</comment>
<protein>
    <recommendedName>
        <fullName evidence="9">Acetylglutamate kinase</fullName>
        <ecNumber evidence="9">2.7.2.8</ecNumber>
    </recommendedName>
    <alternativeName>
        <fullName evidence="9">N-acetyl-L-glutamate 5-phosphotransferase</fullName>
    </alternativeName>
    <alternativeName>
        <fullName evidence="9">NAG kinase</fullName>
        <shortName evidence="9">NAGK</shortName>
    </alternativeName>
</protein>
<dbReference type="GO" id="GO:0005524">
    <property type="term" value="F:ATP binding"/>
    <property type="evidence" value="ECO:0007669"/>
    <property type="project" value="UniProtKB-UniRule"/>
</dbReference>
<dbReference type="NCBIfam" id="TIGR00761">
    <property type="entry name" value="argB"/>
    <property type="match status" value="1"/>
</dbReference>
<keyword evidence="6 9" id="KW-0418">Kinase</keyword>
<keyword evidence="3 9" id="KW-0028">Amino-acid biosynthesis</keyword>
<dbReference type="InterPro" id="IPR001057">
    <property type="entry name" value="Glu/AcGlu_kinase"/>
</dbReference>
<evidence type="ECO:0000313" key="12">
    <source>
        <dbReference type="Proteomes" id="UP000189670"/>
    </source>
</evidence>
<keyword evidence="5 9" id="KW-0547">Nucleotide-binding</keyword>
<evidence type="ECO:0000259" key="10">
    <source>
        <dbReference type="Pfam" id="PF00696"/>
    </source>
</evidence>
<dbReference type="EC" id="2.7.2.8" evidence="9"/>
<dbReference type="PRINTS" id="PR00474">
    <property type="entry name" value="GLU5KINASE"/>
</dbReference>
<dbReference type="InterPro" id="IPR036393">
    <property type="entry name" value="AceGlu_kinase-like_sf"/>
</dbReference>
<evidence type="ECO:0000256" key="3">
    <source>
        <dbReference type="ARBA" id="ARBA00022605"/>
    </source>
</evidence>
<name>A0A1V1P800_9BACT</name>
<comment type="catalytic activity">
    <reaction evidence="8 9">
        <text>N-acetyl-L-glutamate + ATP = N-acetyl-L-glutamyl 5-phosphate + ADP</text>
        <dbReference type="Rhea" id="RHEA:14629"/>
        <dbReference type="ChEBI" id="CHEBI:30616"/>
        <dbReference type="ChEBI" id="CHEBI:44337"/>
        <dbReference type="ChEBI" id="CHEBI:57936"/>
        <dbReference type="ChEBI" id="CHEBI:456216"/>
        <dbReference type="EC" id="2.7.2.8"/>
    </reaction>
</comment>
<dbReference type="GO" id="GO:0042450">
    <property type="term" value="P:L-arginine biosynthetic process via ornithine"/>
    <property type="evidence" value="ECO:0007669"/>
    <property type="project" value="UniProtKB-UniRule"/>
</dbReference>
<dbReference type="CDD" id="cd04250">
    <property type="entry name" value="AAK_NAGK-C"/>
    <property type="match status" value="1"/>
</dbReference>
<dbReference type="GO" id="GO:0005737">
    <property type="term" value="C:cytoplasm"/>
    <property type="evidence" value="ECO:0007669"/>
    <property type="project" value="UniProtKB-SubCell"/>
</dbReference>